<feature type="transmembrane region" description="Helical" evidence="1">
    <location>
        <begin position="6"/>
        <end position="24"/>
    </location>
</feature>
<protein>
    <recommendedName>
        <fullName evidence="4">Lipocalin-like domain-containing protein</fullName>
    </recommendedName>
</protein>
<accession>A0ABX4CLV6</accession>
<reference evidence="2 3" key="1">
    <citation type="submission" date="2016-11" db="EMBL/GenBank/DDBJ databases">
        <title>Whole genomes of Flavobacteriaceae.</title>
        <authorList>
            <person name="Stine C."/>
            <person name="Li C."/>
            <person name="Tadesse D."/>
        </authorList>
    </citation>
    <scope>NUCLEOTIDE SEQUENCE [LARGE SCALE GENOMIC DNA]</scope>
    <source>
        <strain evidence="2 3">ATCC 29551</strain>
    </source>
</reference>
<dbReference type="RefSeq" id="WP_051885557.1">
    <property type="nucleotide sequence ID" value="NZ_JBEWQG010000011.1"/>
</dbReference>
<evidence type="ECO:0000256" key="1">
    <source>
        <dbReference type="SAM" id="Phobius"/>
    </source>
</evidence>
<sequence length="139" mass="16469">MRTTTLYKIVALVLFSIFIFGFSVDKKEQDSKLVGIWKGFEKDRQIEGVEKHWIQQRFADGTYMIMFTAKQDCEVETFTEKGKWWTEDGKFYEAMEGNKDIDIYTYEVKDKESVEFKSIKLGGKKNDTYIFSDYKLDIE</sequence>
<keyword evidence="1" id="KW-0472">Membrane</keyword>
<dbReference type="Proteomes" id="UP000198424">
    <property type="component" value="Unassembled WGS sequence"/>
</dbReference>
<comment type="caution">
    <text evidence="2">The sequence shown here is derived from an EMBL/GenBank/DDBJ whole genome shotgun (WGS) entry which is preliminary data.</text>
</comment>
<dbReference type="EMBL" id="MUGY01000004">
    <property type="protein sequence ID" value="OXA97027.1"/>
    <property type="molecule type" value="Genomic_DNA"/>
</dbReference>
<keyword evidence="3" id="KW-1185">Reference proteome</keyword>
<gene>
    <name evidence="2" type="ORF">B0A62_07200</name>
</gene>
<organism evidence="2 3">
    <name type="scientific">Flavobacterium hydatis</name>
    <name type="common">Cytophaga aquatilis</name>
    <dbReference type="NCBI Taxonomy" id="991"/>
    <lineage>
        <taxon>Bacteria</taxon>
        <taxon>Pseudomonadati</taxon>
        <taxon>Bacteroidota</taxon>
        <taxon>Flavobacteriia</taxon>
        <taxon>Flavobacteriales</taxon>
        <taxon>Flavobacteriaceae</taxon>
        <taxon>Flavobacterium</taxon>
    </lineage>
</organism>
<evidence type="ECO:0000313" key="2">
    <source>
        <dbReference type="EMBL" id="OXA97027.1"/>
    </source>
</evidence>
<proteinExistence type="predicted"/>
<keyword evidence="1" id="KW-0812">Transmembrane</keyword>
<name>A0ABX4CLV6_FLAHY</name>
<evidence type="ECO:0000313" key="3">
    <source>
        <dbReference type="Proteomes" id="UP000198424"/>
    </source>
</evidence>
<keyword evidence="1" id="KW-1133">Transmembrane helix</keyword>
<evidence type="ECO:0008006" key="4">
    <source>
        <dbReference type="Google" id="ProtNLM"/>
    </source>
</evidence>